<dbReference type="InterPro" id="IPR012671">
    <property type="entry name" value="T3SS_PscE/YscE"/>
</dbReference>
<evidence type="ECO:0008006" key="3">
    <source>
        <dbReference type="Google" id="ProtNLM"/>
    </source>
</evidence>
<dbReference type="KEGG" id="pox:MB84_29365"/>
<keyword evidence="2" id="KW-1185">Reference proteome</keyword>
<dbReference type="RefSeq" id="WP_065225877.1">
    <property type="nucleotide sequence ID" value="NZ_CP011518.2"/>
</dbReference>
<dbReference type="Proteomes" id="UP000035050">
    <property type="component" value="Plasmid pPO70-1"/>
</dbReference>
<evidence type="ECO:0000313" key="2">
    <source>
        <dbReference type="Proteomes" id="UP000035050"/>
    </source>
</evidence>
<dbReference type="EMBL" id="CP011518">
    <property type="protein sequence ID" value="AKK24876.1"/>
    <property type="molecule type" value="Genomic_DNA"/>
</dbReference>
<geneLocation type="plasmid" evidence="1 2">
    <name>pPO70-1</name>
</geneLocation>
<keyword evidence="1" id="KW-0614">Plasmid</keyword>
<dbReference type="PATRIC" id="fig|573737.6.peg.5873"/>
<protein>
    <recommendedName>
        <fullName evidence="3">EscE/YscE/SsaE family type III secretion system needle protein co-chaperone</fullName>
    </recommendedName>
</protein>
<proteinExistence type="predicted"/>
<evidence type="ECO:0000313" key="1">
    <source>
        <dbReference type="EMBL" id="AKK24876.1"/>
    </source>
</evidence>
<accession>A0A0G3IGA1</accession>
<sequence>MFLLSEIEERLAADRCGDLRREILSRLEAELMALGQQQREQHSAQDYASLERRRVACLAGIRVVERVWRRLNPV</sequence>
<name>A0A0G3IGA1_9BURK</name>
<dbReference type="Pfam" id="PF08988">
    <property type="entry name" value="T3SS_needle_E"/>
    <property type="match status" value="1"/>
</dbReference>
<reference evidence="1" key="1">
    <citation type="submission" date="2016-06" db="EMBL/GenBank/DDBJ databases">
        <title>Pandoraea oxalativorans DSM 23570 Genome Sequencing.</title>
        <authorList>
            <person name="Ee R."/>
            <person name="Lim Y.-L."/>
            <person name="Yong D."/>
            <person name="Yin W.-F."/>
            <person name="Chan K.-G."/>
        </authorList>
    </citation>
    <scope>NUCLEOTIDE SEQUENCE</scope>
    <source>
        <strain evidence="1">DSM 23570</strain>
        <plasmid evidence="1">pPO70-1</plasmid>
    </source>
</reference>
<gene>
    <name evidence="1" type="ORF">MB84_29365</name>
</gene>
<organism evidence="1 2">
    <name type="scientific">Pandoraea oxalativorans</name>
    <dbReference type="NCBI Taxonomy" id="573737"/>
    <lineage>
        <taxon>Bacteria</taxon>
        <taxon>Pseudomonadati</taxon>
        <taxon>Pseudomonadota</taxon>
        <taxon>Betaproteobacteria</taxon>
        <taxon>Burkholderiales</taxon>
        <taxon>Burkholderiaceae</taxon>
        <taxon>Pandoraea</taxon>
    </lineage>
</organism>
<dbReference type="AlphaFoldDB" id="A0A0G3IGA1"/>